<protein>
    <submittedName>
        <fullName evidence="1">Uncharacterized protein</fullName>
    </submittedName>
</protein>
<organism evidence="1 2">
    <name type="scientific">Tetraparma gracilis</name>
    <dbReference type="NCBI Taxonomy" id="2962635"/>
    <lineage>
        <taxon>Eukaryota</taxon>
        <taxon>Sar</taxon>
        <taxon>Stramenopiles</taxon>
        <taxon>Ochrophyta</taxon>
        <taxon>Bolidophyceae</taxon>
        <taxon>Parmales</taxon>
        <taxon>Triparmaceae</taxon>
        <taxon>Tetraparma</taxon>
    </lineage>
</organism>
<dbReference type="EMBL" id="BRYB01000301">
    <property type="protein sequence ID" value="GMI27268.1"/>
    <property type="molecule type" value="Genomic_DNA"/>
</dbReference>
<name>A0ABQ6MK13_9STRA</name>
<reference evidence="1 2" key="1">
    <citation type="journal article" date="2023" name="Commun. Biol.">
        <title>Genome analysis of Parmales, the sister group of diatoms, reveals the evolutionary specialization of diatoms from phago-mixotrophs to photoautotrophs.</title>
        <authorList>
            <person name="Ban H."/>
            <person name="Sato S."/>
            <person name="Yoshikawa S."/>
            <person name="Yamada K."/>
            <person name="Nakamura Y."/>
            <person name="Ichinomiya M."/>
            <person name="Sato N."/>
            <person name="Blanc-Mathieu R."/>
            <person name="Endo H."/>
            <person name="Kuwata A."/>
            <person name="Ogata H."/>
        </authorList>
    </citation>
    <scope>NUCLEOTIDE SEQUENCE [LARGE SCALE GENOMIC DNA]</scope>
</reference>
<evidence type="ECO:0000313" key="1">
    <source>
        <dbReference type="EMBL" id="GMI27268.1"/>
    </source>
</evidence>
<keyword evidence="2" id="KW-1185">Reference proteome</keyword>
<accession>A0ABQ6MK13</accession>
<evidence type="ECO:0000313" key="2">
    <source>
        <dbReference type="Proteomes" id="UP001165060"/>
    </source>
</evidence>
<feature type="non-terminal residue" evidence="1">
    <location>
        <position position="1"/>
    </location>
</feature>
<dbReference type="Proteomes" id="UP001165060">
    <property type="component" value="Unassembled WGS sequence"/>
</dbReference>
<proteinExistence type="predicted"/>
<comment type="caution">
    <text evidence="1">The sequence shown here is derived from an EMBL/GenBank/DDBJ whole genome shotgun (WGS) entry which is preliminary data.</text>
</comment>
<gene>
    <name evidence="1" type="ORF">TeGR_g6794</name>
</gene>
<sequence>SPAAPLALPDGTPFSVPSAVAVTPVPGPTYVLAGLGFYVELRSPGEVRAACKGRAAFLAGRVEGVQGEIDGVAEDVRGVLAHLKELEGVGVVLEEKGGG</sequence>